<keyword evidence="4" id="KW-1185">Reference proteome</keyword>
<gene>
    <name evidence="3" type="ORF">A3860_17450</name>
</gene>
<sequence length="107" mass="12037">MAKRGFLDGYKTYDTSNGYGDPDKWRSAFRTRMNADEAKAILARTGESPHSILGVSTNATISEIKSAYRTKMKQWHPDSNQHQIEKAVEMAQKLSAAYATLNPKQKK</sequence>
<dbReference type="STRING" id="1703345.A3860_17450"/>
<dbReference type="Proteomes" id="UP000192796">
    <property type="component" value="Unassembled WGS sequence"/>
</dbReference>
<feature type="domain" description="J" evidence="2">
    <location>
        <begin position="48"/>
        <end position="107"/>
    </location>
</feature>
<comment type="caution">
    <text evidence="3">The sequence shown here is derived from an EMBL/GenBank/DDBJ whole genome shotgun (WGS) entry which is preliminary data.</text>
</comment>
<evidence type="ECO:0000256" key="1">
    <source>
        <dbReference type="SAM" id="MobiDB-lite"/>
    </source>
</evidence>
<protein>
    <recommendedName>
        <fullName evidence="2">J domain-containing protein</fullName>
    </recommendedName>
</protein>
<dbReference type="CDD" id="cd06257">
    <property type="entry name" value="DnaJ"/>
    <property type="match status" value="1"/>
</dbReference>
<accession>A0A1V9G4G0</accession>
<dbReference type="PROSITE" id="PS50076">
    <property type="entry name" value="DNAJ_2"/>
    <property type="match status" value="1"/>
</dbReference>
<dbReference type="Pfam" id="PF00226">
    <property type="entry name" value="DnaJ"/>
    <property type="match status" value="1"/>
</dbReference>
<dbReference type="OrthoDB" id="9779889at2"/>
<dbReference type="InterPro" id="IPR001623">
    <property type="entry name" value="DnaJ_domain"/>
</dbReference>
<proteinExistence type="predicted"/>
<dbReference type="EMBL" id="LVYD01000024">
    <property type="protein sequence ID" value="OQP65450.1"/>
    <property type="molecule type" value="Genomic_DNA"/>
</dbReference>
<reference evidence="3 4" key="1">
    <citation type="submission" date="2016-03" db="EMBL/GenBank/DDBJ databases">
        <title>Niastella vici sp. nov., isolated from farmland soil.</title>
        <authorList>
            <person name="Chen L."/>
            <person name="Wang D."/>
            <person name="Yang S."/>
            <person name="Wang G."/>
        </authorList>
    </citation>
    <scope>NUCLEOTIDE SEQUENCE [LARGE SCALE GENOMIC DNA]</scope>
    <source>
        <strain evidence="3 4">DJ57</strain>
    </source>
</reference>
<dbReference type="PANTHER" id="PTHR24074">
    <property type="entry name" value="CO-CHAPERONE PROTEIN DJLA"/>
    <property type="match status" value="1"/>
</dbReference>
<dbReference type="SUPFAM" id="SSF46565">
    <property type="entry name" value="Chaperone J-domain"/>
    <property type="match status" value="1"/>
</dbReference>
<dbReference type="InterPro" id="IPR050817">
    <property type="entry name" value="DjlA_DnaK_co-chaperone"/>
</dbReference>
<feature type="region of interest" description="Disordered" evidence="1">
    <location>
        <begin position="1"/>
        <end position="21"/>
    </location>
</feature>
<evidence type="ECO:0000259" key="2">
    <source>
        <dbReference type="PROSITE" id="PS50076"/>
    </source>
</evidence>
<dbReference type="RefSeq" id="WP_081146291.1">
    <property type="nucleotide sequence ID" value="NZ_LVYD01000024.1"/>
</dbReference>
<dbReference type="SMART" id="SM00271">
    <property type="entry name" value="DnaJ"/>
    <property type="match status" value="1"/>
</dbReference>
<dbReference type="AlphaFoldDB" id="A0A1V9G4G0"/>
<dbReference type="InterPro" id="IPR036869">
    <property type="entry name" value="J_dom_sf"/>
</dbReference>
<dbReference type="PRINTS" id="PR00625">
    <property type="entry name" value="JDOMAIN"/>
</dbReference>
<dbReference type="Gene3D" id="1.10.287.110">
    <property type="entry name" value="DnaJ domain"/>
    <property type="match status" value="1"/>
</dbReference>
<evidence type="ECO:0000313" key="4">
    <source>
        <dbReference type="Proteomes" id="UP000192796"/>
    </source>
</evidence>
<organism evidence="3 4">
    <name type="scientific">Niastella vici</name>
    <dbReference type="NCBI Taxonomy" id="1703345"/>
    <lineage>
        <taxon>Bacteria</taxon>
        <taxon>Pseudomonadati</taxon>
        <taxon>Bacteroidota</taxon>
        <taxon>Chitinophagia</taxon>
        <taxon>Chitinophagales</taxon>
        <taxon>Chitinophagaceae</taxon>
        <taxon>Niastella</taxon>
    </lineage>
</organism>
<name>A0A1V9G4G0_9BACT</name>
<evidence type="ECO:0000313" key="3">
    <source>
        <dbReference type="EMBL" id="OQP65450.1"/>
    </source>
</evidence>